<organism evidence="6 7">
    <name type="scientific">Thermoactinomyces daqus</name>
    <dbReference type="NCBI Taxonomy" id="1329516"/>
    <lineage>
        <taxon>Bacteria</taxon>
        <taxon>Bacillati</taxon>
        <taxon>Bacillota</taxon>
        <taxon>Bacilli</taxon>
        <taxon>Bacillales</taxon>
        <taxon>Thermoactinomycetaceae</taxon>
        <taxon>Thermoactinomyces</taxon>
    </lineage>
</organism>
<keyword evidence="4" id="KW-0862">Zinc</keyword>
<evidence type="ECO:0000313" key="6">
    <source>
        <dbReference type="EMBL" id="MBA4541693.1"/>
    </source>
</evidence>
<dbReference type="GO" id="GO:0008270">
    <property type="term" value="F:zinc ion binding"/>
    <property type="evidence" value="ECO:0007669"/>
    <property type="project" value="InterPro"/>
</dbReference>
<feature type="domain" description="Peptidase M10 metallopeptidase" evidence="5">
    <location>
        <begin position="128"/>
        <end position="175"/>
    </location>
</feature>
<dbReference type="InterPro" id="IPR021190">
    <property type="entry name" value="Pept_M10A"/>
</dbReference>
<dbReference type="OrthoDB" id="2942003at2"/>
<keyword evidence="1 6" id="KW-0645">Protease</keyword>
<accession>A0A7W2AHC1</accession>
<sequence length="175" mass="19867">MKRKRFSPGLVMLMLTLILFPLNGFAYSYTGSEQCNYYVEWRWGGTLLNGEAVFQNAFQQALTDWNNSQNARRYVNGGSDASGALDTYSEKDGKYGNSIWYTNLLGCVTSWVSKINRYYSLTHEFTPARSTANHELGHILGLAHTNNPAIMNTSRNRYSMYTPQTDDINGVNNLY</sequence>
<comment type="caution">
    <text evidence="6">The sequence shown here is derived from an EMBL/GenBank/DDBJ whole genome shotgun (WGS) entry which is preliminary data.</text>
</comment>
<evidence type="ECO:0000256" key="4">
    <source>
        <dbReference type="ARBA" id="ARBA00022833"/>
    </source>
</evidence>
<reference evidence="6 7" key="1">
    <citation type="submission" date="2020-07" db="EMBL/GenBank/DDBJ databases">
        <authorList>
            <person name="Feng H."/>
        </authorList>
    </citation>
    <scope>NUCLEOTIDE SEQUENCE [LARGE SCALE GENOMIC DNA]</scope>
    <source>
        <strain evidence="7">s-11</strain>
    </source>
</reference>
<keyword evidence="2" id="KW-0479">Metal-binding</keyword>
<dbReference type="InterPro" id="IPR024079">
    <property type="entry name" value="MetalloPept_cat_dom_sf"/>
</dbReference>
<evidence type="ECO:0000256" key="1">
    <source>
        <dbReference type="ARBA" id="ARBA00022670"/>
    </source>
</evidence>
<dbReference type="Proteomes" id="UP000530514">
    <property type="component" value="Unassembled WGS sequence"/>
</dbReference>
<dbReference type="Gene3D" id="3.40.390.10">
    <property type="entry name" value="Collagenase (Catalytic Domain)"/>
    <property type="match status" value="1"/>
</dbReference>
<evidence type="ECO:0000256" key="3">
    <source>
        <dbReference type="ARBA" id="ARBA00022801"/>
    </source>
</evidence>
<keyword evidence="3" id="KW-0378">Hydrolase</keyword>
<dbReference type="SUPFAM" id="SSF55486">
    <property type="entry name" value="Metalloproteases ('zincins'), catalytic domain"/>
    <property type="match status" value="1"/>
</dbReference>
<dbReference type="InterPro" id="IPR001818">
    <property type="entry name" value="Pept_M10_metallopeptidase"/>
</dbReference>
<dbReference type="PRINTS" id="PR00138">
    <property type="entry name" value="MATRIXIN"/>
</dbReference>
<evidence type="ECO:0000313" key="7">
    <source>
        <dbReference type="Proteomes" id="UP000530514"/>
    </source>
</evidence>
<dbReference type="GO" id="GO:0031012">
    <property type="term" value="C:extracellular matrix"/>
    <property type="evidence" value="ECO:0007669"/>
    <property type="project" value="InterPro"/>
</dbReference>
<dbReference type="Pfam" id="PF00413">
    <property type="entry name" value="Peptidase_M10"/>
    <property type="match status" value="1"/>
</dbReference>
<dbReference type="EMBL" id="JACEIP010000002">
    <property type="protein sequence ID" value="MBA4541693.1"/>
    <property type="molecule type" value="Genomic_DNA"/>
</dbReference>
<evidence type="ECO:0000256" key="2">
    <source>
        <dbReference type="ARBA" id="ARBA00022723"/>
    </source>
</evidence>
<dbReference type="GO" id="GO:0006508">
    <property type="term" value="P:proteolysis"/>
    <property type="evidence" value="ECO:0007669"/>
    <property type="project" value="UniProtKB-KW"/>
</dbReference>
<name>A0A7W2AHC1_9BACL</name>
<dbReference type="AlphaFoldDB" id="A0A7W2AHC1"/>
<proteinExistence type="predicted"/>
<dbReference type="RefSeq" id="WP_052154191.1">
    <property type="nucleotide sequence ID" value="NZ_JACEIP010000002.1"/>
</dbReference>
<evidence type="ECO:0000259" key="5">
    <source>
        <dbReference type="Pfam" id="PF00413"/>
    </source>
</evidence>
<keyword evidence="6" id="KW-0482">Metalloprotease</keyword>
<keyword evidence="7" id="KW-1185">Reference proteome</keyword>
<gene>
    <name evidence="6" type="ORF">H1164_02085</name>
</gene>
<protein>
    <submittedName>
        <fullName evidence="6">Matrixin family metalloprotease</fullName>
    </submittedName>
</protein>
<dbReference type="GO" id="GO:0004222">
    <property type="term" value="F:metalloendopeptidase activity"/>
    <property type="evidence" value="ECO:0007669"/>
    <property type="project" value="InterPro"/>
</dbReference>